<dbReference type="OrthoDB" id="9791851at2"/>
<protein>
    <submittedName>
        <fullName evidence="2">Cell envelope integrity protein CreD</fullName>
    </submittedName>
</protein>
<evidence type="ECO:0000313" key="2">
    <source>
        <dbReference type="EMBL" id="AXI01773.1"/>
    </source>
</evidence>
<keyword evidence="1" id="KW-1133">Transmembrane helix</keyword>
<dbReference type="Pfam" id="PF06123">
    <property type="entry name" value="CreD"/>
    <property type="match status" value="1"/>
</dbReference>
<dbReference type="RefSeq" id="WP_114897883.1">
    <property type="nucleotide sequence ID" value="NZ_CP031222.1"/>
</dbReference>
<sequence>MARFLTSKFVVIGFLVLLFMIGLTMLSSLVRERQQYNEDVIQGIGKDYVNPQTILAPYIVVPTTLQVVCKEDIAKKCLVDYNILLTPQDSAWSHQLQVSNTNFKRGIYKAITYVDNLSVKGKFSLPEQLITPEQNQTIHWDKAKLRLSISDLRGLTNQPILTLGGQKFTFDFPTGDSSNPLGMTYTEVPIVLSAQNPHFDFSLDFSLNGMSSLAVIPVGKDMSMSMDANWAHPSFYGASLPQKKIQSNQFSASWQNTYISNQNAEHLNACLNANEAPACDALKNAESSAFSVKLIEAVDNYTLSDRSIKYAMLFLLITFGTFFLFEVLKKLPIHPMQYTLVAAALGVFYLLLLSFSEHVGFALAYLGSSIACVFLISYYVYYVLKGIGRTLLLTGILSLMYSSMYLILQTEEMTMILGALLVFGLIAATMFLTRHIDWYDINASNSASKIKPPSSASLEN</sequence>
<evidence type="ECO:0000256" key="1">
    <source>
        <dbReference type="SAM" id="Phobius"/>
    </source>
</evidence>
<organism evidence="2 3">
    <name type="scientific">Aquirhabdus parva</name>
    <dbReference type="NCBI Taxonomy" id="2283318"/>
    <lineage>
        <taxon>Bacteria</taxon>
        <taxon>Pseudomonadati</taxon>
        <taxon>Pseudomonadota</taxon>
        <taxon>Gammaproteobacteria</taxon>
        <taxon>Moraxellales</taxon>
        <taxon>Moraxellaceae</taxon>
        <taxon>Aquirhabdus</taxon>
    </lineage>
</organism>
<feature type="transmembrane region" description="Helical" evidence="1">
    <location>
        <begin position="414"/>
        <end position="432"/>
    </location>
</feature>
<feature type="transmembrane region" description="Helical" evidence="1">
    <location>
        <begin position="9"/>
        <end position="30"/>
    </location>
</feature>
<reference evidence="2 3" key="1">
    <citation type="submission" date="2018-07" db="EMBL/GenBank/DDBJ databases">
        <title>Genome sequencing of Moraxellaceae gen. HYN0046.</title>
        <authorList>
            <person name="Kim M."/>
            <person name="Yi H."/>
        </authorList>
    </citation>
    <scope>NUCLEOTIDE SEQUENCE [LARGE SCALE GENOMIC DNA]</scope>
    <source>
        <strain evidence="2 3">HYN0046</strain>
    </source>
</reference>
<proteinExistence type="predicted"/>
<dbReference type="KEGG" id="mbah:HYN46_02085"/>
<dbReference type="EMBL" id="CP031222">
    <property type="protein sequence ID" value="AXI01773.1"/>
    <property type="molecule type" value="Genomic_DNA"/>
</dbReference>
<feature type="transmembrane region" description="Helical" evidence="1">
    <location>
        <begin position="340"/>
        <end position="356"/>
    </location>
</feature>
<dbReference type="InterPro" id="IPR010364">
    <property type="entry name" value="Uncharacterised_IM_CreD"/>
</dbReference>
<dbReference type="GO" id="GO:0005886">
    <property type="term" value="C:plasma membrane"/>
    <property type="evidence" value="ECO:0007669"/>
    <property type="project" value="TreeGrafter"/>
</dbReference>
<dbReference type="PIRSF" id="PIRSF004548">
    <property type="entry name" value="CreD"/>
    <property type="match status" value="1"/>
</dbReference>
<name>A0A345P3B4_9GAMM</name>
<gene>
    <name evidence="2" type="ORF">HYN46_02085</name>
</gene>
<dbReference type="NCBIfam" id="NF008712">
    <property type="entry name" value="PRK11715.1-1"/>
    <property type="match status" value="1"/>
</dbReference>
<keyword evidence="1" id="KW-0812">Transmembrane</keyword>
<dbReference type="PANTHER" id="PTHR30092:SF0">
    <property type="entry name" value="INNER MEMBRANE PROTEIN CRED"/>
    <property type="match status" value="1"/>
</dbReference>
<evidence type="ECO:0000313" key="3">
    <source>
        <dbReference type="Proteomes" id="UP000253940"/>
    </source>
</evidence>
<accession>A0A345P3B4</accession>
<feature type="transmembrane region" description="Helical" evidence="1">
    <location>
        <begin position="391"/>
        <end position="408"/>
    </location>
</feature>
<feature type="transmembrane region" description="Helical" evidence="1">
    <location>
        <begin position="310"/>
        <end position="328"/>
    </location>
</feature>
<dbReference type="Proteomes" id="UP000253940">
    <property type="component" value="Chromosome"/>
</dbReference>
<keyword evidence="3" id="KW-1185">Reference proteome</keyword>
<feature type="transmembrane region" description="Helical" evidence="1">
    <location>
        <begin position="362"/>
        <end position="384"/>
    </location>
</feature>
<dbReference type="PANTHER" id="PTHR30092">
    <property type="entry name" value="INNER MEMBRANE PROTEIN CRED"/>
    <property type="match status" value="1"/>
</dbReference>
<keyword evidence="1" id="KW-0472">Membrane</keyword>
<dbReference type="AlphaFoldDB" id="A0A345P3B4"/>